<dbReference type="InterPro" id="IPR035965">
    <property type="entry name" value="PAS-like_dom_sf"/>
</dbReference>
<dbReference type="CDD" id="cd01949">
    <property type="entry name" value="GGDEF"/>
    <property type="match status" value="1"/>
</dbReference>
<dbReference type="InterPro" id="IPR050706">
    <property type="entry name" value="Cyclic-di-GMP_PDE-like"/>
</dbReference>
<dbReference type="CDD" id="cd01948">
    <property type="entry name" value="EAL"/>
    <property type="match status" value="1"/>
</dbReference>
<dbReference type="PROSITE" id="PS50113">
    <property type="entry name" value="PAC"/>
    <property type="match status" value="1"/>
</dbReference>
<proteinExistence type="predicted"/>
<dbReference type="Gene3D" id="3.30.70.270">
    <property type="match status" value="1"/>
</dbReference>
<dbReference type="PROSITE" id="PS50887">
    <property type="entry name" value="GGDEF"/>
    <property type="match status" value="1"/>
</dbReference>
<dbReference type="InterPro" id="IPR001610">
    <property type="entry name" value="PAC"/>
</dbReference>
<feature type="domain" description="EAL" evidence="2">
    <location>
        <begin position="314"/>
        <end position="568"/>
    </location>
</feature>
<organism evidence="4 5">
    <name type="scientific">Jutongia huaianensis</name>
    <dbReference type="NCBI Taxonomy" id="2763668"/>
    <lineage>
        <taxon>Bacteria</taxon>
        <taxon>Bacillati</taxon>
        <taxon>Bacillota</taxon>
        <taxon>Clostridia</taxon>
        <taxon>Lachnospirales</taxon>
        <taxon>Lachnospiraceae</taxon>
        <taxon>Jutongia</taxon>
    </lineage>
</organism>
<dbReference type="PANTHER" id="PTHR33121:SF79">
    <property type="entry name" value="CYCLIC DI-GMP PHOSPHODIESTERASE PDED-RELATED"/>
    <property type="match status" value="1"/>
</dbReference>
<dbReference type="SUPFAM" id="SSF55073">
    <property type="entry name" value="Nucleotide cyclase"/>
    <property type="match status" value="1"/>
</dbReference>
<name>A0ABR7N2W6_9FIRM</name>
<dbReference type="InterPro" id="IPR000700">
    <property type="entry name" value="PAS-assoc_C"/>
</dbReference>
<comment type="caution">
    <text evidence="4">The sequence shown here is derived from an EMBL/GenBank/DDBJ whole genome shotgun (WGS) entry which is preliminary data.</text>
</comment>
<dbReference type="InterPro" id="IPR001633">
    <property type="entry name" value="EAL_dom"/>
</dbReference>
<dbReference type="EMBL" id="JACRSX010000014">
    <property type="protein sequence ID" value="MBC8562977.1"/>
    <property type="molecule type" value="Genomic_DNA"/>
</dbReference>
<sequence>MKDGKDGKYMGENILSDDMHMYGTVFSVLGKCTDDYLFVLDIKNDKYVISDSAADVFPFEKTELSDAFTALKSIVYPQDYPLLVANLNQIITGQSKEHDMEYRWVGRDGKPVWISCRGQVVEDSDGKPAFLVGRISDIGKKSKIDGVTGLYREQILQKYMRRLLDEDCFEGYLLQLGIDNFKEINEKYGNEFGNEILLNLAECLRSIVQDKGRVFRMGGDEMMLLVKGNFNEKKEDPAKELYRQIRGKIDHLISQSGHVTYYTVSAGCVYFHKGEQDIGKIIESAGFALHQAKIGGKNNCIRYSHAVYEEYVHTLDVQEELRKDIENDFHGFELYYQPVVNIGQKKILGAEALIRWHSSKFGFMSPGQFIPMLEETGLIIPLGRWITKTAIEQCVKWQKVVPGFRMNVNLSFVQIKKSNALQDILFLIHTLNVDKNVLMIEVTESGEIESSVAAKVLRSFKDESIPLAIDDFGTGYSNLRYVKDMTFDLVKIDQSFIRNIINSKYDYLVVKQFTELAHSLNLTVCYEGVEDEEVFRCVLDLKPDYIQGYYFSKPVPAAEFEEKCLNQQVEF</sequence>
<dbReference type="InterPro" id="IPR043128">
    <property type="entry name" value="Rev_trsase/Diguanyl_cyclase"/>
</dbReference>
<dbReference type="SUPFAM" id="SSF141868">
    <property type="entry name" value="EAL domain-like"/>
    <property type="match status" value="1"/>
</dbReference>
<evidence type="ECO:0000259" key="3">
    <source>
        <dbReference type="PROSITE" id="PS50887"/>
    </source>
</evidence>
<dbReference type="Gene3D" id="3.20.20.450">
    <property type="entry name" value="EAL domain"/>
    <property type="match status" value="1"/>
</dbReference>
<gene>
    <name evidence="4" type="ORF">H8704_10130</name>
</gene>
<dbReference type="InterPro" id="IPR000160">
    <property type="entry name" value="GGDEF_dom"/>
</dbReference>
<dbReference type="CDD" id="cd00130">
    <property type="entry name" value="PAS"/>
    <property type="match status" value="1"/>
</dbReference>
<protein>
    <submittedName>
        <fullName evidence="4">GGDEF and EAL domain-containing protein</fullName>
    </submittedName>
</protein>
<evidence type="ECO:0000313" key="5">
    <source>
        <dbReference type="Proteomes" id="UP000606193"/>
    </source>
</evidence>
<dbReference type="SMART" id="SM00267">
    <property type="entry name" value="GGDEF"/>
    <property type="match status" value="1"/>
</dbReference>
<feature type="domain" description="PAC" evidence="1">
    <location>
        <begin position="98"/>
        <end position="150"/>
    </location>
</feature>
<keyword evidence="5" id="KW-1185">Reference proteome</keyword>
<dbReference type="InterPro" id="IPR000014">
    <property type="entry name" value="PAS"/>
</dbReference>
<dbReference type="SMART" id="SM00052">
    <property type="entry name" value="EAL"/>
    <property type="match status" value="1"/>
</dbReference>
<accession>A0ABR7N2W6</accession>
<dbReference type="Pfam" id="PF00990">
    <property type="entry name" value="GGDEF"/>
    <property type="match status" value="1"/>
</dbReference>
<dbReference type="SMART" id="SM00086">
    <property type="entry name" value="PAC"/>
    <property type="match status" value="1"/>
</dbReference>
<dbReference type="Pfam" id="PF08447">
    <property type="entry name" value="PAS_3"/>
    <property type="match status" value="1"/>
</dbReference>
<evidence type="ECO:0000259" key="1">
    <source>
        <dbReference type="PROSITE" id="PS50113"/>
    </source>
</evidence>
<dbReference type="Proteomes" id="UP000606193">
    <property type="component" value="Unassembled WGS sequence"/>
</dbReference>
<dbReference type="Pfam" id="PF00563">
    <property type="entry name" value="EAL"/>
    <property type="match status" value="1"/>
</dbReference>
<dbReference type="InterPro" id="IPR029787">
    <property type="entry name" value="Nucleotide_cyclase"/>
</dbReference>
<dbReference type="InterPro" id="IPR035919">
    <property type="entry name" value="EAL_sf"/>
</dbReference>
<dbReference type="SUPFAM" id="SSF55785">
    <property type="entry name" value="PYP-like sensor domain (PAS domain)"/>
    <property type="match status" value="1"/>
</dbReference>
<reference evidence="4 5" key="1">
    <citation type="submission" date="2020-08" db="EMBL/GenBank/DDBJ databases">
        <title>Genome public.</title>
        <authorList>
            <person name="Liu C."/>
            <person name="Sun Q."/>
        </authorList>
    </citation>
    <scope>NUCLEOTIDE SEQUENCE [LARGE SCALE GENOMIC DNA]</scope>
    <source>
        <strain evidence="4 5">NSJ-37</strain>
    </source>
</reference>
<dbReference type="NCBIfam" id="TIGR00254">
    <property type="entry name" value="GGDEF"/>
    <property type="match status" value="1"/>
</dbReference>
<feature type="domain" description="GGDEF" evidence="3">
    <location>
        <begin position="169"/>
        <end position="305"/>
    </location>
</feature>
<dbReference type="RefSeq" id="WP_118678767.1">
    <property type="nucleotide sequence ID" value="NZ_JACRSX010000014.1"/>
</dbReference>
<dbReference type="PROSITE" id="PS50883">
    <property type="entry name" value="EAL"/>
    <property type="match status" value="1"/>
</dbReference>
<evidence type="ECO:0000313" key="4">
    <source>
        <dbReference type="EMBL" id="MBC8562977.1"/>
    </source>
</evidence>
<dbReference type="PANTHER" id="PTHR33121">
    <property type="entry name" value="CYCLIC DI-GMP PHOSPHODIESTERASE PDEF"/>
    <property type="match status" value="1"/>
</dbReference>
<dbReference type="Gene3D" id="3.30.450.20">
    <property type="entry name" value="PAS domain"/>
    <property type="match status" value="1"/>
</dbReference>
<dbReference type="InterPro" id="IPR013655">
    <property type="entry name" value="PAS_fold_3"/>
</dbReference>
<evidence type="ECO:0000259" key="2">
    <source>
        <dbReference type="PROSITE" id="PS50883"/>
    </source>
</evidence>